<dbReference type="PANTHER" id="PTHR32114:SF2">
    <property type="entry name" value="ABC TRANSPORTER ABCH.3"/>
    <property type="match status" value="1"/>
</dbReference>
<keyword evidence="3" id="KW-0540">Nuclease</keyword>
<dbReference type="GO" id="GO:0004527">
    <property type="term" value="F:exonuclease activity"/>
    <property type="evidence" value="ECO:0007669"/>
    <property type="project" value="UniProtKB-KW"/>
</dbReference>
<dbReference type="PANTHER" id="PTHR32114">
    <property type="entry name" value="ABC TRANSPORTER ABCH.3"/>
    <property type="match status" value="1"/>
</dbReference>
<feature type="coiled-coil region" evidence="1">
    <location>
        <begin position="758"/>
        <end position="837"/>
    </location>
</feature>
<feature type="coiled-coil region" evidence="1">
    <location>
        <begin position="221"/>
        <end position="248"/>
    </location>
</feature>
<feature type="coiled-coil region" evidence="1">
    <location>
        <begin position="620"/>
        <end position="668"/>
    </location>
</feature>
<keyword evidence="1" id="KW-0175">Coiled coil</keyword>
<feature type="coiled-coil region" evidence="1">
    <location>
        <begin position="296"/>
        <end position="386"/>
    </location>
</feature>
<keyword evidence="3" id="KW-0378">Hydrolase</keyword>
<keyword evidence="3" id="KW-0269">Exonuclease</keyword>
<feature type="domain" description="Rad50/SbcC-type AAA" evidence="2">
    <location>
        <begin position="5"/>
        <end position="243"/>
    </location>
</feature>
<dbReference type="OrthoDB" id="9795626at2"/>
<sequence>MKILSLRLKNINSLKGEWKIDFTQEPFASQGLFAITGPTGAGKTSLLDAICLALYHQTPRLGTISQSQNELMTRHTGECLAEVEFEVKGIGYRAFWSQRRAGGKAGGKLQAPKGELAYIADGKILAEKVKDKLELVTQLTGLDFGRFTKSILLSQGEFAAFLNASEKDRADLLEEITGTEIYSQLSKYIFQQHKLVRNSLELLKAQAGNIDVLTPEQHQSLLNQQQLLTEQEQQLSQQRQQLQLAEQWHLKQQQLLEQQKVQQVQKIAAEKAVTDAAPQLQILANSEPAEKLRPLWNELQRSEKTLEQQAQKQQQTQQQLIAEQARYQPLEQQKKQLETQLKQHITQTYQQNELIETQIRPLDIDIDHLRKQLSGAEQQTTDIQQQQQQKATQLAKVDTQLAQDIQQQQQLAGELQHNQQCTAIAPKLSGWRQNIALLSGLYQQHATQQQQAEKLQIEQQEIQKTQQTLSNSLHYAEQEKQQAQQQYHLSQQAIAQWQQQHNTDQLKQHIEQLQQRLHTLNLLPYLLQQHNDNQQSLSLAEQQIIDLSTSLNQLAQQKVTCENNIALRQPHLDDLTAKLALEKQIVSLEQQRQLLIAGAPCPLCGSQDHPAVEAYQQLSSSQTEQQLAQLNQQLEQDKQQLITINSHIALDNERLVEQQKQRENLIKQQKIVAQQWQTTSEKATETVLPYSLEAIEQRQHSLSTQLTENTQWLAELDILIENHKHAEKILTTKQEYYQQQSAALQLANERNLHSVQTIAALEQQRYALHQQQQDIEAELNNQLAEYQLCLPAIEERQSWLQQLEQRCHLFEQQQQRLQQLAQSIELQKTQRQSLYEQQITLSQQLDKIQQQVAEHRQLINTKHALRVALFGQQLISQVQTQAQQKQQQLERTLQEIDAELLLAERKISSLQGQANEIETAHKEATAAQVKAQNDFELALKHCPFATRQDFLSALITEEESLRLQQLKQQLQHALWHADNRSQSIEQSLKEHENNQPDPAKRNAIEALKTQIEQYDLEIRNITLQQGQILSQLATDKQLRQQQHALLQQIEKQQQQYDDWSYLNELIGSAEGDKFRRYAQGLTLDHLVSLANLRLNKLHGRYLLQRNNSGTLELQVIDSWQADSVRDIKTLSGGESFLVSLSLALALSDLVSHKTQLESLFLDEGFGTLDPETLDIALDALDHLNASGKTIGVISHVEAMKERIPLQIEVKKINGLGYSELPGKYKISK</sequence>
<feature type="coiled-coil region" evidence="1">
    <location>
        <begin position="1004"/>
        <end position="1055"/>
    </location>
</feature>
<evidence type="ECO:0000259" key="2">
    <source>
        <dbReference type="Pfam" id="PF13476"/>
    </source>
</evidence>
<feature type="coiled-coil region" evidence="1">
    <location>
        <begin position="875"/>
        <end position="920"/>
    </location>
</feature>
<gene>
    <name evidence="3" type="ORF">M992_1069</name>
</gene>
<dbReference type="Gene3D" id="3.40.50.300">
    <property type="entry name" value="P-loop containing nucleotide triphosphate hydrolases"/>
    <property type="match status" value="2"/>
</dbReference>
<dbReference type="EMBL" id="LGAA01000010">
    <property type="protein sequence ID" value="KPD03478.1"/>
    <property type="molecule type" value="Genomic_DNA"/>
</dbReference>
<evidence type="ECO:0000313" key="3">
    <source>
        <dbReference type="EMBL" id="KPD03478.1"/>
    </source>
</evidence>
<evidence type="ECO:0000313" key="4">
    <source>
        <dbReference type="Proteomes" id="UP000053226"/>
    </source>
</evidence>
<reference evidence="3 4" key="1">
    <citation type="submission" date="2015-07" db="EMBL/GenBank/DDBJ databases">
        <title>ATOL: Assembling a taxonomically balanced genome-scale reconstruction of the evolutionary history of the Enterobacteriaceae.</title>
        <authorList>
            <person name="Plunkett G.III."/>
            <person name="Neeno-Eckwall E.C."/>
            <person name="Glasner J.D."/>
            <person name="Perna N.T."/>
        </authorList>
    </citation>
    <scope>NUCLEOTIDE SEQUENCE [LARGE SCALE GENOMIC DNA]</scope>
    <source>
        <strain evidence="3 4">ATCC 35017</strain>
    </source>
</reference>
<name>A0A0N0Z9E3_9GAMM</name>
<proteinExistence type="predicted"/>
<evidence type="ECO:0000256" key="1">
    <source>
        <dbReference type="SAM" id="Coils"/>
    </source>
</evidence>
<dbReference type="AlphaFoldDB" id="A0A0N0Z9E3"/>
<keyword evidence="4" id="KW-1185">Reference proteome</keyword>
<organism evidence="3 4">
    <name type="scientific">Moellerella wisconsensis ATCC 35017</name>
    <dbReference type="NCBI Taxonomy" id="1354267"/>
    <lineage>
        <taxon>Bacteria</taxon>
        <taxon>Pseudomonadati</taxon>
        <taxon>Pseudomonadota</taxon>
        <taxon>Gammaproteobacteria</taxon>
        <taxon>Enterobacterales</taxon>
        <taxon>Morganellaceae</taxon>
        <taxon>Moellerella</taxon>
    </lineage>
</organism>
<dbReference type="EC" id="3.1.-.-" evidence="3"/>
<dbReference type="Pfam" id="PF13558">
    <property type="entry name" value="SbcC_Walker_B"/>
    <property type="match status" value="1"/>
</dbReference>
<dbReference type="Pfam" id="PF13476">
    <property type="entry name" value="AAA_23"/>
    <property type="match status" value="1"/>
</dbReference>
<dbReference type="SUPFAM" id="SSF52540">
    <property type="entry name" value="P-loop containing nucleoside triphosphate hydrolases"/>
    <property type="match status" value="2"/>
</dbReference>
<feature type="coiled-coil region" evidence="1">
    <location>
        <begin position="438"/>
        <end position="557"/>
    </location>
</feature>
<dbReference type="RefSeq" id="WP_053907652.1">
    <property type="nucleotide sequence ID" value="NZ_CAWMUS010000010.1"/>
</dbReference>
<dbReference type="InterPro" id="IPR038729">
    <property type="entry name" value="Rad50/SbcC_AAA"/>
</dbReference>
<comment type="caution">
    <text evidence="3">The sequence shown here is derived from an EMBL/GenBank/DDBJ whole genome shotgun (WGS) entry which is preliminary data.</text>
</comment>
<dbReference type="InterPro" id="IPR027417">
    <property type="entry name" value="P-loop_NTPase"/>
</dbReference>
<dbReference type="Proteomes" id="UP000053226">
    <property type="component" value="Unassembled WGS sequence"/>
</dbReference>
<accession>A0A0N0Z9E3</accession>
<protein>
    <submittedName>
        <fullName evidence="3">SbcC family exonuclease</fullName>
        <ecNumber evidence="3">3.1.-.-</ecNumber>
    </submittedName>
</protein>